<dbReference type="EC" id="2.1.1.33" evidence="2"/>
<evidence type="ECO:0000256" key="1">
    <source>
        <dbReference type="ARBA" id="ARBA00000142"/>
    </source>
</evidence>
<evidence type="ECO:0000313" key="8">
    <source>
        <dbReference type="Proteomes" id="UP000054560"/>
    </source>
</evidence>
<dbReference type="PANTHER" id="PTHR23417:SF16">
    <property type="entry name" value="TRNA (GUANINE-N(7)-)-METHYLTRANSFERASE"/>
    <property type="match status" value="1"/>
</dbReference>
<evidence type="ECO:0000256" key="4">
    <source>
        <dbReference type="ARBA" id="ARBA00022679"/>
    </source>
</evidence>
<keyword evidence="4 7" id="KW-0808">Transferase</keyword>
<protein>
    <recommendedName>
        <fullName evidence="2">tRNA (guanine(46)-N(7))-methyltransferase</fullName>
        <ecNumber evidence="2">2.1.1.33</ecNumber>
    </recommendedName>
</protein>
<comment type="catalytic activity">
    <reaction evidence="1">
        <text>guanosine(46) in tRNA + S-adenosyl-L-methionine = N(7)-methylguanosine(46) in tRNA + S-adenosyl-L-homocysteine</text>
        <dbReference type="Rhea" id="RHEA:42708"/>
        <dbReference type="Rhea" id="RHEA-COMP:10188"/>
        <dbReference type="Rhea" id="RHEA-COMP:10189"/>
        <dbReference type="ChEBI" id="CHEBI:57856"/>
        <dbReference type="ChEBI" id="CHEBI:59789"/>
        <dbReference type="ChEBI" id="CHEBI:74269"/>
        <dbReference type="ChEBI" id="CHEBI:74480"/>
        <dbReference type="EC" id="2.1.1.33"/>
    </reaction>
</comment>
<dbReference type="Pfam" id="PF02390">
    <property type="entry name" value="Methyltransf_4"/>
    <property type="match status" value="1"/>
</dbReference>
<dbReference type="InterPro" id="IPR029063">
    <property type="entry name" value="SAM-dependent_MTases_sf"/>
</dbReference>
<evidence type="ECO:0000256" key="5">
    <source>
        <dbReference type="ARBA" id="ARBA00022691"/>
    </source>
</evidence>
<evidence type="ECO:0000256" key="6">
    <source>
        <dbReference type="ARBA" id="ARBA00022694"/>
    </source>
</evidence>
<dbReference type="Proteomes" id="UP000054560">
    <property type="component" value="Unassembled WGS sequence"/>
</dbReference>
<evidence type="ECO:0000256" key="3">
    <source>
        <dbReference type="ARBA" id="ARBA00022603"/>
    </source>
</evidence>
<dbReference type="AlphaFoldDB" id="A0A0L0FPD6"/>
<sequence>MEIRTKVADYVHDKIVALRNNAEKKGDMDGYQNVSVIRHNAMKYLPNFFEKGQLSKMFFLFPDPHFKKSKQKWRIISPSLLAEYAYCLKVGGLLYTITDVVDLNQWMVKHCTEHPLFERVVDEDLVGDPCIDKVTHSTEEGIKVARQGGDNKKGEKFLAVFRRIDDPFSA</sequence>
<keyword evidence="8" id="KW-1185">Reference proteome</keyword>
<dbReference type="GO" id="GO:0008176">
    <property type="term" value="F:tRNA (guanine(46)-N7)-methyltransferase activity"/>
    <property type="evidence" value="ECO:0007669"/>
    <property type="project" value="UniProtKB-EC"/>
</dbReference>
<dbReference type="OrthoDB" id="47276at2759"/>
<keyword evidence="5" id="KW-0949">S-adenosyl-L-methionine</keyword>
<evidence type="ECO:0000256" key="2">
    <source>
        <dbReference type="ARBA" id="ARBA00011977"/>
    </source>
</evidence>
<dbReference type="GO" id="GO:0043527">
    <property type="term" value="C:tRNA methyltransferase complex"/>
    <property type="evidence" value="ECO:0007669"/>
    <property type="project" value="TreeGrafter"/>
</dbReference>
<dbReference type="PROSITE" id="PS51625">
    <property type="entry name" value="SAM_MT_TRMB"/>
    <property type="match status" value="1"/>
</dbReference>
<dbReference type="Gene3D" id="3.40.50.150">
    <property type="entry name" value="Vaccinia Virus protein VP39"/>
    <property type="match status" value="1"/>
</dbReference>
<keyword evidence="3 7" id="KW-0489">Methyltransferase</keyword>
<proteinExistence type="predicted"/>
<keyword evidence="6" id="KW-0819">tRNA processing</keyword>
<dbReference type="PANTHER" id="PTHR23417">
    <property type="entry name" value="3-DEOXY-D-MANNO-OCTULOSONIC-ACID TRANSFERASE/TRNA GUANINE-N 7 - -METHYLTRANSFERASE"/>
    <property type="match status" value="1"/>
</dbReference>
<dbReference type="GeneID" id="25909687"/>
<dbReference type="NCBIfam" id="TIGR00091">
    <property type="entry name" value="tRNA (guanosine(46)-N7)-methyltransferase TrmB"/>
    <property type="match status" value="1"/>
</dbReference>
<evidence type="ECO:0000313" key="7">
    <source>
        <dbReference type="EMBL" id="KNC78381.1"/>
    </source>
</evidence>
<dbReference type="SUPFAM" id="SSF53335">
    <property type="entry name" value="S-adenosyl-L-methionine-dependent methyltransferases"/>
    <property type="match status" value="1"/>
</dbReference>
<organism evidence="7 8">
    <name type="scientific">Sphaeroforma arctica JP610</name>
    <dbReference type="NCBI Taxonomy" id="667725"/>
    <lineage>
        <taxon>Eukaryota</taxon>
        <taxon>Ichthyosporea</taxon>
        <taxon>Ichthyophonida</taxon>
        <taxon>Sphaeroforma</taxon>
    </lineage>
</organism>
<dbReference type="EMBL" id="KQ242500">
    <property type="protein sequence ID" value="KNC78381.1"/>
    <property type="molecule type" value="Genomic_DNA"/>
</dbReference>
<dbReference type="STRING" id="667725.A0A0L0FPD6"/>
<reference evidence="7 8" key="1">
    <citation type="submission" date="2011-02" db="EMBL/GenBank/DDBJ databases">
        <title>The Genome Sequence of Sphaeroforma arctica JP610.</title>
        <authorList>
            <consortium name="The Broad Institute Genome Sequencing Platform"/>
            <person name="Russ C."/>
            <person name="Cuomo C."/>
            <person name="Young S.K."/>
            <person name="Zeng Q."/>
            <person name="Gargeya S."/>
            <person name="Alvarado L."/>
            <person name="Berlin A."/>
            <person name="Chapman S.B."/>
            <person name="Chen Z."/>
            <person name="Freedman E."/>
            <person name="Gellesch M."/>
            <person name="Goldberg J."/>
            <person name="Griggs A."/>
            <person name="Gujja S."/>
            <person name="Heilman E."/>
            <person name="Heiman D."/>
            <person name="Howarth C."/>
            <person name="Mehta T."/>
            <person name="Neiman D."/>
            <person name="Pearson M."/>
            <person name="Roberts A."/>
            <person name="Saif S."/>
            <person name="Shea T."/>
            <person name="Shenoy N."/>
            <person name="Sisk P."/>
            <person name="Stolte C."/>
            <person name="Sykes S."/>
            <person name="White J."/>
            <person name="Yandava C."/>
            <person name="Burger G."/>
            <person name="Gray M.W."/>
            <person name="Holland P.W.H."/>
            <person name="King N."/>
            <person name="Lang F.B.F."/>
            <person name="Roger A.J."/>
            <person name="Ruiz-Trillo I."/>
            <person name="Haas B."/>
            <person name="Nusbaum C."/>
            <person name="Birren B."/>
        </authorList>
    </citation>
    <scope>NUCLEOTIDE SEQUENCE [LARGE SCALE GENOMIC DNA]</scope>
    <source>
        <strain evidence="7 8">JP610</strain>
    </source>
</reference>
<dbReference type="RefSeq" id="XP_014152283.1">
    <property type="nucleotide sequence ID" value="XM_014296808.1"/>
</dbReference>
<dbReference type="eggNOG" id="KOG3115">
    <property type="taxonomic scope" value="Eukaryota"/>
</dbReference>
<name>A0A0L0FPD6_9EUKA</name>
<gene>
    <name evidence="7" type="ORF">SARC_09183</name>
</gene>
<accession>A0A0L0FPD6</accession>
<dbReference type="InterPro" id="IPR003358">
    <property type="entry name" value="tRNA_(Gua-N-7)_MeTrfase_Trmb"/>
</dbReference>